<proteinExistence type="predicted"/>
<sequence>MLGSAPRRRAVTAAASAFAFLCWTCLLPSGSRRPTRPSWAYSGPFPGGGSSQAQRGKLKSAWGSDKLSPSQRAWTENAMQDHYAFEMIKYGRRRDWQTAVNLLSELSDSGVRLTATQYAAAMRACVDQCSNWETVMDLFQEMKDRGVNPNVDTYNWVMVACHRTKDYPQVLRLFEEMEGRGLLPESFTQHVVFKALSRGGMWEESLHQLERLRSASDVDILTWAYTEAFRAAETKRNFQAAFSIEGMAAEDGVEINDFQVEKTGFERLHPKVKRGHRDLQGLELARAVLYEVPRKILDDPLGPIDVAGYR</sequence>
<evidence type="ECO:0000256" key="2">
    <source>
        <dbReference type="PROSITE-ProRule" id="PRU00708"/>
    </source>
</evidence>
<keyword evidence="1" id="KW-0677">Repeat</keyword>
<dbReference type="Pfam" id="PF13812">
    <property type="entry name" value="PPR_3"/>
    <property type="match status" value="1"/>
</dbReference>
<dbReference type="PANTHER" id="PTHR47936:SF1">
    <property type="entry name" value="PENTATRICOPEPTIDE REPEAT-CONTAINING PROTEIN GUN1, CHLOROPLASTIC"/>
    <property type="match status" value="1"/>
</dbReference>
<feature type="repeat" description="PPR" evidence="2">
    <location>
        <begin position="150"/>
        <end position="184"/>
    </location>
</feature>
<reference evidence="4" key="1">
    <citation type="submission" date="2021-01" db="EMBL/GenBank/DDBJ databases">
        <authorList>
            <person name="Corre E."/>
            <person name="Pelletier E."/>
            <person name="Niang G."/>
            <person name="Scheremetjew M."/>
            <person name="Finn R."/>
            <person name="Kale V."/>
            <person name="Holt S."/>
            <person name="Cochrane G."/>
            <person name="Meng A."/>
            <person name="Brown T."/>
            <person name="Cohen L."/>
        </authorList>
    </citation>
    <scope>NUCLEOTIDE SEQUENCE</scope>
    <source>
        <strain evidence="4">RCC3387</strain>
    </source>
</reference>
<evidence type="ECO:0000313" key="4">
    <source>
        <dbReference type="EMBL" id="CAD9619911.1"/>
    </source>
</evidence>
<feature type="repeat" description="PPR" evidence="2">
    <location>
        <begin position="114"/>
        <end position="149"/>
    </location>
</feature>
<evidence type="ECO:0000256" key="1">
    <source>
        <dbReference type="ARBA" id="ARBA00022737"/>
    </source>
</evidence>
<organism evidence="4">
    <name type="scientific">Zooxanthella nutricula</name>
    <dbReference type="NCBI Taxonomy" id="1333877"/>
    <lineage>
        <taxon>Eukaryota</taxon>
        <taxon>Sar</taxon>
        <taxon>Alveolata</taxon>
        <taxon>Dinophyceae</taxon>
        <taxon>Peridiniales</taxon>
        <taxon>Peridiniales incertae sedis</taxon>
        <taxon>Zooxanthella</taxon>
    </lineage>
</organism>
<dbReference type="PANTHER" id="PTHR47936">
    <property type="entry name" value="PPR_LONG DOMAIN-CONTAINING PROTEIN"/>
    <property type="match status" value="1"/>
</dbReference>
<dbReference type="Gene3D" id="1.25.40.10">
    <property type="entry name" value="Tetratricopeptide repeat domain"/>
    <property type="match status" value="1"/>
</dbReference>
<dbReference type="EMBL" id="HBGW01070110">
    <property type="protein sequence ID" value="CAD9619911.1"/>
    <property type="molecule type" value="Transcribed_RNA"/>
</dbReference>
<name>A0A7S2LYZ7_9DINO</name>
<dbReference type="InterPro" id="IPR002885">
    <property type="entry name" value="PPR_rpt"/>
</dbReference>
<dbReference type="AlphaFoldDB" id="A0A7S2LYZ7"/>
<feature type="region of interest" description="Disordered" evidence="3">
    <location>
        <begin position="31"/>
        <end position="68"/>
    </location>
</feature>
<dbReference type="InterPro" id="IPR011990">
    <property type="entry name" value="TPR-like_helical_dom_sf"/>
</dbReference>
<dbReference type="NCBIfam" id="TIGR00756">
    <property type="entry name" value="PPR"/>
    <property type="match status" value="1"/>
</dbReference>
<accession>A0A7S2LYZ7</accession>
<evidence type="ECO:0000256" key="3">
    <source>
        <dbReference type="SAM" id="MobiDB-lite"/>
    </source>
</evidence>
<evidence type="ECO:0008006" key="5">
    <source>
        <dbReference type="Google" id="ProtNLM"/>
    </source>
</evidence>
<dbReference type="PROSITE" id="PS51375">
    <property type="entry name" value="PPR"/>
    <property type="match status" value="2"/>
</dbReference>
<protein>
    <recommendedName>
        <fullName evidence="5">Pentacotripeptide-repeat region of PRORP domain-containing protein</fullName>
    </recommendedName>
</protein>
<gene>
    <name evidence="4" type="ORF">BRAN1462_LOCUS44718</name>
</gene>